<evidence type="ECO:0000256" key="1">
    <source>
        <dbReference type="SAM" id="MobiDB-lite"/>
    </source>
</evidence>
<feature type="signal peptide" evidence="2">
    <location>
        <begin position="1"/>
        <end position="31"/>
    </location>
</feature>
<organism evidence="3 4">
    <name type="scientific">Paracidovorax konjaci</name>
    <dbReference type="NCBI Taxonomy" id="32040"/>
    <lineage>
        <taxon>Bacteria</taxon>
        <taxon>Pseudomonadati</taxon>
        <taxon>Pseudomonadota</taxon>
        <taxon>Betaproteobacteria</taxon>
        <taxon>Burkholderiales</taxon>
        <taxon>Comamonadaceae</taxon>
        <taxon>Paracidovorax</taxon>
    </lineage>
</organism>
<dbReference type="EMBL" id="FOMQ01000001">
    <property type="protein sequence ID" value="SFD34714.1"/>
    <property type="molecule type" value="Genomic_DNA"/>
</dbReference>
<feature type="compositionally biased region" description="Basic and acidic residues" evidence="1">
    <location>
        <begin position="54"/>
        <end position="64"/>
    </location>
</feature>
<dbReference type="Proteomes" id="UP000199517">
    <property type="component" value="Unassembled WGS sequence"/>
</dbReference>
<accession>A0A1I1RKA3</accession>
<gene>
    <name evidence="3" type="ORF">SAMN04489710_101200</name>
</gene>
<dbReference type="AlphaFoldDB" id="A0A1I1RKA3"/>
<feature type="chain" id="PRO_5011669840" evidence="2">
    <location>
        <begin position="32"/>
        <end position="179"/>
    </location>
</feature>
<dbReference type="STRING" id="32040.SAMN04489710_101200"/>
<name>A0A1I1RKA3_9BURK</name>
<keyword evidence="4" id="KW-1185">Reference proteome</keyword>
<evidence type="ECO:0000256" key="2">
    <source>
        <dbReference type="SAM" id="SignalP"/>
    </source>
</evidence>
<evidence type="ECO:0000313" key="4">
    <source>
        <dbReference type="Proteomes" id="UP000199517"/>
    </source>
</evidence>
<feature type="region of interest" description="Disordered" evidence="1">
    <location>
        <begin position="36"/>
        <end position="68"/>
    </location>
</feature>
<protein>
    <submittedName>
        <fullName evidence="3">Uncharacterized protein</fullName>
    </submittedName>
</protein>
<feature type="compositionally biased region" description="Low complexity" evidence="1">
    <location>
        <begin position="36"/>
        <end position="51"/>
    </location>
</feature>
<reference evidence="4" key="1">
    <citation type="submission" date="2016-10" db="EMBL/GenBank/DDBJ databases">
        <authorList>
            <person name="Varghese N."/>
            <person name="Submissions S."/>
        </authorList>
    </citation>
    <scope>NUCLEOTIDE SEQUENCE [LARGE SCALE GENOMIC DNA]</scope>
    <source>
        <strain evidence="4">DSM 7481</strain>
    </source>
</reference>
<keyword evidence="2" id="KW-0732">Signal</keyword>
<evidence type="ECO:0000313" key="3">
    <source>
        <dbReference type="EMBL" id="SFD34714.1"/>
    </source>
</evidence>
<sequence>MNTGIRPLQSRGLRAACLVLLAACALRPVYSATASAPSRASSAASQPAPDAQDQEDRRRNEVRPYPHPLGSVRSVKIRSARFFDADNQPCASPPPRSRAITPRHVRTYLRKAFPVSQIAVMNHYGAFGECTSAPVEVTFSDGHRMRMAFAADSGVAYLAPLVNGREGDAYFYVCEDCER</sequence>
<proteinExistence type="predicted"/>